<keyword evidence="10" id="KW-1185">Reference proteome</keyword>
<reference evidence="10" key="1">
    <citation type="journal article" date="2019" name="Int. J. Syst. Evol. Microbiol.">
        <title>The Global Catalogue of Microorganisms (GCM) 10K type strain sequencing project: providing services to taxonomists for standard genome sequencing and annotation.</title>
        <authorList>
            <consortium name="The Broad Institute Genomics Platform"/>
            <consortium name="The Broad Institute Genome Sequencing Center for Infectious Disease"/>
            <person name="Wu L."/>
            <person name="Ma J."/>
        </authorList>
    </citation>
    <scope>NUCLEOTIDE SEQUENCE [LARGE SCALE GENOMIC DNA]</scope>
    <source>
        <strain evidence="10">JCM 16545</strain>
    </source>
</reference>
<keyword evidence="2" id="KW-1003">Cell membrane</keyword>
<keyword evidence="4 8" id="KW-0812">Transmembrane</keyword>
<evidence type="ECO:0000256" key="8">
    <source>
        <dbReference type="SAM" id="Phobius"/>
    </source>
</evidence>
<feature type="transmembrane region" description="Helical" evidence="8">
    <location>
        <begin position="12"/>
        <end position="36"/>
    </location>
</feature>
<feature type="transmembrane region" description="Helical" evidence="8">
    <location>
        <begin position="87"/>
        <end position="105"/>
    </location>
</feature>
<dbReference type="NCBIfam" id="TIGR04178">
    <property type="entry name" value="exo_archaeo"/>
    <property type="match status" value="1"/>
</dbReference>
<evidence type="ECO:0000256" key="1">
    <source>
        <dbReference type="ARBA" id="ARBA00004651"/>
    </source>
</evidence>
<evidence type="ECO:0000313" key="10">
    <source>
        <dbReference type="Proteomes" id="UP001597297"/>
    </source>
</evidence>
<gene>
    <name evidence="9" type="ORF">ACFSQZ_06950</name>
</gene>
<dbReference type="RefSeq" id="WP_377094460.1">
    <property type="nucleotide sequence ID" value="NZ_JBHSJM010000001.1"/>
</dbReference>
<evidence type="ECO:0000256" key="2">
    <source>
        <dbReference type="ARBA" id="ARBA00022475"/>
    </source>
</evidence>
<evidence type="ECO:0000256" key="7">
    <source>
        <dbReference type="ARBA" id="ARBA00023136"/>
    </source>
</evidence>
<evidence type="ECO:0000313" key="9">
    <source>
        <dbReference type="EMBL" id="MFD2276199.1"/>
    </source>
</evidence>
<evidence type="ECO:0000256" key="4">
    <source>
        <dbReference type="ARBA" id="ARBA00022692"/>
    </source>
</evidence>
<evidence type="ECO:0000256" key="5">
    <source>
        <dbReference type="ARBA" id="ARBA00022801"/>
    </source>
</evidence>
<dbReference type="InterPro" id="IPR013426">
    <property type="entry name" value="EpsH-like"/>
</dbReference>
<accession>A0ABW5E286</accession>
<keyword evidence="7 8" id="KW-0472">Membrane</keyword>
<feature type="transmembrane region" description="Helical" evidence="8">
    <location>
        <begin position="136"/>
        <end position="153"/>
    </location>
</feature>
<dbReference type="EMBL" id="JBHUJC010000020">
    <property type="protein sequence ID" value="MFD2276199.1"/>
    <property type="molecule type" value="Genomic_DNA"/>
</dbReference>
<feature type="transmembrane region" description="Helical" evidence="8">
    <location>
        <begin position="268"/>
        <end position="289"/>
    </location>
</feature>
<feature type="transmembrane region" description="Helical" evidence="8">
    <location>
        <begin position="111"/>
        <end position="129"/>
    </location>
</feature>
<dbReference type="InterPro" id="IPR026392">
    <property type="entry name" value="Exo/Archaeosortase_dom"/>
</dbReference>
<feature type="transmembrane region" description="Helical" evidence="8">
    <location>
        <begin position="231"/>
        <end position="253"/>
    </location>
</feature>
<dbReference type="NCBIfam" id="TIGR02602">
    <property type="entry name" value="8TM_EpsH"/>
    <property type="match status" value="1"/>
</dbReference>
<proteinExistence type="predicted"/>
<evidence type="ECO:0000256" key="3">
    <source>
        <dbReference type="ARBA" id="ARBA00022670"/>
    </source>
</evidence>
<comment type="caution">
    <text evidence="9">The sequence shown here is derived from an EMBL/GenBank/DDBJ whole genome shotgun (WGS) entry which is preliminary data.</text>
</comment>
<sequence>MNTQRDWIKSPLTVPLILIGSVVIYFFGVCDVYTVIDHRKSEVIPWMVDSWNERNDLLHGYAVPFLFVAFCYSAVRPIKAEGESSGWFGIPVLLFGLLLFVASVRTIQPRLALIGLPFLIAGGSIFVLGWKKGRHLLFPAFFWWFAIPVPGLNQMTNHLQVFVTQACYYVGTGVGMDLINTGNNIHSGSNKWDFNIAEGCSGVRSLMALVMIAAIYAYYTQKELWKKAVVFASALPLALFGNFCRVFTILVLAELGYEDFAANAYHDFSGLLLFFPAALAGLFLLDRLLNPKRFKKKVKVTQKA</sequence>
<dbReference type="InterPro" id="IPR019127">
    <property type="entry name" value="Exosortase"/>
</dbReference>
<keyword evidence="5" id="KW-0378">Hydrolase</keyword>
<organism evidence="9 10">
    <name type="scientific">Rubritalea spongiae</name>
    <dbReference type="NCBI Taxonomy" id="430797"/>
    <lineage>
        <taxon>Bacteria</taxon>
        <taxon>Pseudomonadati</taxon>
        <taxon>Verrucomicrobiota</taxon>
        <taxon>Verrucomicrobiia</taxon>
        <taxon>Verrucomicrobiales</taxon>
        <taxon>Rubritaleaceae</taxon>
        <taxon>Rubritalea</taxon>
    </lineage>
</organism>
<keyword evidence="3" id="KW-0645">Protease</keyword>
<keyword evidence="6 8" id="KW-1133">Transmembrane helix</keyword>
<protein>
    <submittedName>
        <fullName evidence="9">Exosortase/archaeosortase family protein</fullName>
    </submittedName>
</protein>
<dbReference type="Pfam" id="PF09721">
    <property type="entry name" value="Exosortase_EpsH"/>
    <property type="match status" value="1"/>
</dbReference>
<comment type="subcellular location">
    <subcellularLocation>
        <location evidence="1">Cell membrane</location>
        <topology evidence="1">Multi-pass membrane protein</topology>
    </subcellularLocation>
</comment>
<feature type="transmembrane region" description="Helical" evidence="8">
    <location>
        <begin position="201"/>
        <end position="219"/>
    </location>
</feature>
<feature type="transmembrane region" description="Helical" evidence="8">
    <location>
        <begin position="56"/>
        <end position="75"/>
    </location>
</feature>
<dbReference type="Proteomes" id="UP001597297">
    <property type="component" value="Unassembled WGS sequence"/>
</dbReference>
<evidence type="ECO:0000256" key="6">
    <source>
        <dbReference type="ARBA" id="ARBA00022989"/>
    </source>
</evidence>
<name>A0ABW5E286_9BACT</name>